<feature type="compositionally biased region" description="Polar residues" evidence="1">
    <location>
        <begin position="35"/>
        <end position="47"/>
    </location>
</feature>
<gene>
    <name evidence="2" type="ORF">J2744_001568</name>
</gene>
<protein>
    <submittedName>
        <fullName evidence="2">Glucose/mannose transport system substrate-binding protein</fullName>
    </submittedName>
</protein>
<feature type="region of interest" description="Disordered" evidence="1">
    <location>
        <begin position="29"/>
        <end position="50"/>
    </location>
</feature>
<dbReference type="Pfam" id="PF13416">
    <property type="entry name" value="SBP_bac_8"/>
    <property type="match status" value="1"/>
</dbReference>
<keyword evidence="3" id="KW-1185">Reference proteome</keyword>
<evidence type="ECO:0000313" key="2">
    <source>
        <dbReference type="EMBL" id="MBP1901890.1"/>
    </source>
</evidence>
<sequence>MTGPPTPLRTPRRRPFLAALATSGLAALTGCASESGPTPETDPSSGSPVEVLHNWTSGPNMLASESFAAAFREAHPSVPTDVRPVADADVDDLLVRRVEGGDPPGTVGTVPGENLAPFDDSLATVDDVWTGELTDAHPPLAREVCRRDGAYRAVPVAAFRVDTVYYNVDILDDVGVAPASLSSVDGVLAAVEAVAASSSTDARPLGHALGRPRPTLQLFAALLAAVDPEAYRGFVSGGEPRSAVREAVAATSRLLSAVGDDAADVQIEAGRRVGSGAATVVQSGSWLSASLRRAGFGHRSEDGTGSWGVVGLGDAPVVLYDAFVPPAGSPSPEGAAAWLAFAGSETGQVAFNSPPSAGARPDPSPEDREDPPAPRGSVPPRTDVSPARFEPPLTTVTRAYRDADERLPSMAHGLAFPPATLGALLETVDERLVSAETVDVGAATDALVAAVTDA</sequence>
<comment type="caution">
    <text evidence="2">The sequence shown here is derived from an EMBL/GenBank/DDBJ whole genome shotgun (WGS) entry which is preliminary data.</text>
</comment>
<dbReference type="InterPro" id="IPR006059">
    <property type="entry name" value="SBP"/>
</dbReference>
<reference evidence="2 3" key="1">
    <citation type="submission" date="2021-03" db="EMBL/GenBank/DDBJ databases">
        <title>Genomic Encyclopedia of Type Strains, Phase IV (KMG-IV): sequencing the most valuable type-strain genomes for metagenomic binning, comparative biology and taxonomic classification.</title>
        <authorList>
            <person name="Goeker M."/>
        </authorList>
    </citation>
    <scope>NUCLEOTIDE SEQUENCE [LARGE SCALE GENOMIC DNA]</scope>
    <source>
        <strain evidence="2 3">DSM 12287</strain>
    </source>
</reference>
<proteinExistence type="predicted"/>
<evidence type="ECO:0000313" key="3">
    <source>
        <dbReference type="Proteomes" id="UP000770586"/>
    </source>
</evidence>
<dbReference type="RefSeq" id="WP_209546332.1">
    <property type="nucleotide sequence ID" value="NZ_BAAADX010000002.1"/>
</dbReference>
<organism evidence="2 3">
    <name type="scientific">Halorubrum trapanicum</name>
    <dbReference type="NCBI Taxonomy" id="29284"/>
    <lineage>
        <taxon>Archaea</taxon>
        <taxon>Methanobacteriati</taxon>
        <taxon>Methanobacteriota</taxon>
        <taxon>Stenosarchaea group</taxon>
        <taxon>Halobacteria</taxon>
        <taxon>Halobacteriales</taxon>
        <taxon>Haloferacaceae</taxon>
        <taxon>Halorubrum</taxon>
    </lineage>
</organism>
<evidence type="ECO:0000256" key="1">
    <source>
        <dbReference type="SAM" id="MobiDB-lite"/>
    </source>
</evidence>
<feature type="region of interest" description="Disordered" evidence="1">
    <location>
        <begin position="349"/>
        <end position="393"/>
    </location>
</feature>
<dbReference type="EMBL" id="JAGGKE010000005">
    <property type="protein sequence ID" value="MBP1901890.1"/>
    <property type="molecule type" value="Genomic_DNA"/>
</dbReference>
<feature type="compositionally biased region" description="Basic and acidic residues" evidence="1">
    <location>
        <begin position="363"/>
        <end position="372"/>
    </location>
</feature>
<dbReference type="Gene3D" id="3.40.190.10">
    <property type="entry name" value="Periplasmic binding protein-like II"/>
    <property type="match status" value="2"/>
</dbReference>
<dbReference type="AlphaFoldDB" id="A0A8J7UNM1"/>
<dbReference type="Proteomes" id="UP000770586">
    <property type="component" value="Unassembled WGS sequence"/>
</dbReference>
<dbReference type="SUPFAM" id="SSF53850">
    <property type="entry name" value="Periplasmic binding protein-like II"/>
    <property type="match status" value="1"/>
</dbReference>
<accession>A0A8J7UNM1</accession>
<name>A0A8J7UNM1_9EURY</name>
<dbReference type="OrthoDB" id="382474at2157"/>